<dbReference type="AlphaFoldDB" id="A0A516ZAB8"/>
<dbReference type="CDD" id="cd06503">
    <property type="entry name" value="ATP-synt_Fo_b"/>
    <property type="match status" value="1"/>
</dbReference>
<dbReference type="HAMAP" id="MF_01398">
    <property type="entry name" value="ATP_synth_b_bprime"/>
    <property type="match status" value="1"/>
</dbReference>
<keyword evidence="11" id="KW-0066">ATP synthesis</keyword>
<evidence type="ECO:0000256" key="11">
    <source>
        <dbReference type="HAMAP-Rule" id="MF_01398"/>
    </source>
</evidence>
<dbReference type="InterPro" id="IPR050059">
    <property type="entry name" value="ATP_synthase_B_chain"/>
</dbReference>
<organism evidence="13">
    <name type="scientific">Pseudopedinella elastica</name>
    <dbReference type="NCBI Taxonomy" id="35684"/>
    <lineage>
        <taxon>Eukaryota</taxon>
        <taxon>Sar</taxon>
        <taxon>Stramenopiles</taxon>
        <taxon>Ochrophyta</taxon>
        <taxon>Dictyochophyceae</taxon>
        <taxon>Pedinellales</taxon>
        <taxon>Pseudopedinella</taxon>
    </lineage>
</organism>
<evidence type="ECO:0000256" key="5">
    <source>
        <dbReference type="ARBA" id="ARBA00022692"/>
    </source>
</evidence>
<keyword evidence="4 11" id="KW-0138">CF(0)</keyword>
<comment type="function">
    <text evidence="10 11">F(1)F(0) ATP synthase produces ATP from ADP in the presence of a proton or sodium gradient. F-type ATPases consist of two structural domains, F(1) containing the extramembraneous catalytic core and F(0) containing the membrane proton channel, linked together by a central stalk and a peripheral stalk. During catalysis, ATP synthesis in the catalytic domain of F(1) is coupled via a rotary mechanism of the central stalk subunits to proton translocation.</text>
</comment>
<dbReference type="GO" id="GO:0046933">
    <property type="term" value="F:proton-transporting ATP synthase activity, rotational mechanism"/>
    <property type="evidence" value="ECO:0007669"/>
    <property type="project" value="UniProtKB-UniRule"/>
</dbReference>
<dbReference type="GO" id="GO:0045259">
    <property type="term" value="C:proton-transporting ATP synthase complex"/>
    <property type="evidence" value="ECO:0007669"/>
    <property type="project" value="UniProtKB-KW"/>
</dbReference>
<evidence type="ECO:0000256" key="9">
    <source>
        <dbReference type="ARBA" id="ARBA00023136"/>
    </source>
</evidence>
<accession>A0A516ZAB8</accession>
<comment type="function">
    <text evidence="11">Component of the F(0) channel, it forms part of the peripheral stalk, linking F(1) to F(0).</text>
</comment>
<keyword evidence="13" id="KW-0150">Chloroplast</keyword>
<dbReference type="PANTHER" id="PTHR33445">
    <property type="entry name" value="ATP SYNTHASE SUBUNIT B', CHLOROPLASTIC"/>
    <property type="match status" value="1"/>
</dbReference>
<keyword evidence="9 11" id="KW-0472">Membrane</keyword>
<reference evidence="13" key="1">
    <citation type="journal article" date="2019" name="J. Phycol.">
        <title>Dictyochophyceae plastid genomes reveal unusual variability of their organization.</title>
        <authorList>
            <person name="Han K.Y."/>
            <person name="Maciszewski K."/>
            <person name="Graf L."/>
            <person name="Yang J.H."/>
            <person name="Andersen R.A."/>
            <person name="Karnkowska A."/>
            <person name="Yoon H.S."/>
        </authorList>
    </citation>
    <scope>NUCLEOTIDE SEQUENCE</scope>
</reference>
<evidence type="ECO:0000256" key="6">
    <source>
        <dbReference type="ARBA" id="ARBA00022781"/>
    </source>
</evidence>
<comment type="miscellaneous">
    <text evidence="11">In plastids the F-type ATPase is also known as CF(1)CF(0).</text>
</comment>
<geneLocation type="chloroplast" evidence="13"/>
<evidence type="ECO:0000256" key="1">
    <source>
        <dbReference type="ARBA" id="ARBA00004167"/>
    </source>
</evidence>
<feature type="transmembrane region" description="Helical" evidence="11">
    <location>
        <begin position="23"/>
        <end position="44"/>
    </location>
</feature>
<keyword evidence="8 11" id="KW-0406">Ion transport</keyword>
<proteinExistence type="inferred from homology"/>
<dbReference type="InterPro" id="IPR002146">
    <property type="entry name" value="ATP_synth_b/b'su_bac/chlpt"/>
</dbReference>
<keyword evidence="7 11" id="KW-1133">Transmembrane helix</keyword>
<evidence type="ECO:0000313" key="13">
    <source>
        <dbReference type="EMBL" id="QDR24633.1"/>
    </source>
</evidence>
<keyword evidence="3 11" id="KW-0813">Transport</keyword>
<dbReference type="GO" id="GO:0009535">
    <property type="term" value="C:chloroplast thylakoid membrane"/>
    <property type="evidence" value="ECO:0007669"/>
    <property type="project" value="UniProtKB-SubCell"/>
</dbReference>
<sequence length="156" mass="17661">MNEQIFILLAEETGRGGLFDIGATLPLVAIQFLLLMFVLNLILYNPLYTLMNQRNEYVLDNLSKASEMLRKATEVTTQYESELAETKKSAAKDISQSQKMQKESFDAEVELSQKYLDTLVQKILGNFAAKKQTVLDNLEPEINSLSTQMLTVLFSK</sequence>
<gene>
    <name evidence="13" type="primary">atpG</name>
    <name evidence="11" type="synonym">atpF</name>
</gene>
<dbReference type="EMBL" id="MK518353">
    <property type="protein sequence ID" value="QDR24633.1"/>
    <property type="molecule type" value="Genomic_DNA"/>
</dbReference>
<evidence type="ECO:0000256" key="2">
    <source>
        <dbReference type="ARBA" id="ARBA00005513"/>
    </source>
</evidence>
<protein>
    <recommendedName>
        <fullName evidence="11">ATP synthase subunit b, chloroplastic</fullName>
    </recommendedName>
    <alternativeName>
        <fullName evidence="11">ATP synthase F(0) sector subunit b</fullName>
    </alternativeName>
    <alternativeName>
        <fullName evidence="11">ATPase subunit I</fullName>
    </alternativeName>
</protein>
<dbReference type="PANTHER" id="PTHR33445:SF2">
    <property type="entry name" value="ATP SYNTHASE SUBUNIT B', CHLOROPLASTIC"/>
    <property type="match status" value="1"/>
</dbReference>
<dbReference type="GO" id="GO:0046961">
    <property type="term" value="F:proton-transporting ATPase activity, rotational mechanism"/>
    <property type="evidence" value="ECO:0007669"/>
    <property type="project" value="TreeGrafter"/>
</dbReference>
<keyword evidence="5 11" id="KW-0812">Transmembrane</keyword>
<keyword evidence="6 11" id="KW-0375">Hydrogen ion transport</keyword>
<evidence type="ECO:0000256" key="8">
    <source>
        <dbReference type="ARBA" id="ARBA00023065"/>
    </source>
</evidence>
<evidence type="ECO:0000256" key="12">
    <source>
        <dbReference type="RuleBase" id="RU003848"/>
    </source>
</evidence>
<keyword evidence="11" id="KW-0793">Thylakoid</keyword>
<evidence type="ECO:0000256" key="3">
    <source>
        <dbReference type="ARBA" id="ARBA00022448"/>
    </source>
</evidence>
<evidence type="ECO:0000256" key="7">
    <source>
        <dbReference type="ARBA" id="ARBA00022989"/>
    </source>
</evidence>
<comment type="subunit">
    <text evidence="11">F-type ATPases have 2 components, F(1) - the catalytic core - and F(0) - the membrane proton channel. F(1) has five subunits: alpha(3), beta(3), gamma(1), delta(1), epsilon(1). F(0) has four main subunits: a(1), b(1), b'(1) and c(10-14). The alpha and beta chains form an alternating ring which encloses part of the gamma chain. F(1) is attached to F(0) by a central stalk formed by the gamma and epsilon chains, while a peripheral stalk is formed by the delta, b and b' chains.</text>
</comment>
<evidence type="ECO:0000256" key="4">
    <source>
        <dbReference type="ARBA" id="ARBA00022547"/>
    </source>
</evidence>
<dbReference type="GeneID" id="41657521"/>
<evidence type="ECO:0000256" key="10">
    <source>
        <dbReference type="ARBA" id="ARBA00025198"/>
    </source>
</evidence>
<keyword evidence="13" id="KW-0934">Plastid</keyword>
<comment type="similarity">
    <text evidence="2 11 12">Belongs to the ATPase B chain family.</text>
</comment>
<comment type="subcellular location">
    <subcellularLocation>
        <location evidence="1">Membrane</location>
        <topology evidence="1">Single-pass membrane protein</topology>
    </subcellularLocation>
    <subcellularLocation>
        <location evidence="11">Plastid</location>
        <location evidence="11">Chloroplast thylakoid membrane</location>
        <topology evidence="11">Single-pass membrane protein</topology>
    </subcellularLocation>
</comment>
<dbReference type="Pfam" id="PF00430">
    <property type="entry name" value="ATP-synt_B"/>
    <property type="match status" value="1"/>
</dbReference>
<name>A0A516ZAB8_9STRA</name>
<dbReference type="RefSeq" id="YP_009684547.1">
    <property type="nucleotide sequence ID" value="NC_044408.1"/>
</dbReference>